<comment type="caution">
    <text evidence="1">The sequence shown here is derived from an EMBL/GenBank/DDBJ whole genome shotgun (WGS) entry which is preliminary data.</text>
</comment>
<dbReference type="RefSeq" id="WP_151168982.1">
    <property type="nucleotide sequence ID" value="NZ_WACR01000008.1"/>
</dbReference>
<reference evidence="1 2" key="1">
    <citation type="submission" date="2019-09" db="EMBL/GenBank/DDBJ databases">
        <title>Genomes of Cryomorphaceae.</title>
        <authorList>
            <person name="Bowman J.P."/>
        </authorList>
    </citation>
    <scope>NUCLEOTIDE SEQUENCE [LARGE SCALE GENOMIC DNA]</scope>
    <source>
        <strain evidence="1 2">KCTC 52047</strain>
    </source>
</reference>
<name>A0A6N6M566_9FLAO</name>
<gene>
    <name evidence="1" type="ORF">F3059_10480</name>
</gene>
<dbReference type="Proteomes" id="UP000435357">
    <property type="component" value="Unassembled WGS sequence"/>
</dbReference>
<protein>
    <submittedName>
        <fullName evidence="1">Uncharacterized protein</fullName>
    </submittedName>
</protein>
<sequence length="240" mass="27976">MKRHVNNTWRPLAVLIALVLVLSNCKHKPEKQVSIEPKIKKHITLSEIADSIKYDSAKNIPELVFYLPYDFYNRNWSNSVLEVTSFELDKNSITRKLVNTNNEYKLKLLLNRKEENEISVTIQKKEGFSDIPESFILYPDIVRIIIKDITPLEYYAHEVLLERLYKSNQTELFNTNFYTISLNISTKDYLTYEEALVLDSLINRAKGIEKADAESLKKIKALFDLPPNEIRFVEDDSVSN</sequence>
<dbReference type="AlphaFoldDB" id="A0A6N6M566"/>
<organism evidence="1 2">
    <name type="scientific">Salibacter halophilus</name>
    <dbReference type="NCBI Taxonomy" id="1803916"/>
    <lineage>
        <taxon>Bacteria</taxon>
        <taxon>Pseudomonadati</taxon>
        <taxon>Bacteroidota</taxon>
        <taxon>Flavobacteriia</taxon>
        <taxon>Flavobacteriales</taxon>
        <taxon>Salibacteraceae</taxon>
        <taxon>Salibacter</taxon>
    </lineage>
</organism>
<evidence type="ECO:0000313" key="2">
    <source>
        <dbReference type="Proteomes" id="UP000435357"/>
    </source>
</evidence>
<dbReference type="EMBL" id="WACR01000008">
    <property type="protein sequence ID" value="KAB1063484.1"/>
    <property type="molecule type" value="Genomic_DNA"/>
</dbReference>
<proteinExistence type="predicted"/>
<evidence type="ECO:0000313" key="1">
    <source>
        <dbReference type="EMBL" id="KAB1063484.1"/>
    </source>
</evidence>
<accession>A0A6N6M566</accession>
<keyword evidence="2" id="KW-1185">Reference proteome</keyword>